<gene>
    <name evidence="13" type="primary">leuC</name>
    <name evidence="15" type="ORF">SAMN06296008_10561</name>
</gene>
<feature type="binding site" evidence="13">
    <location>
        <position position="347"/>
    </location>
    <ligand>
        <name>[4Fe-4S] cluster</name>
        <dbReference type="ChEBI" id="CHEBI:49883"/>
    </ligand>
</feature>
<keyword evidence="8 13" id="KW-0479">Metal-binding</keyword>
<keyword evidence="10 13" id="KW-0411">Iron-sulfur</keyword>
<dbReference type="Pfam" id="PF00330">
    <property type="entry name" value="Aconitase"/>
    <property type="match status" value="1"/>
</dbReference>
<sequence>MARTLYDKLWDDHVVHTEEDGTAILYIDRHLLHEVTSPQAFEGLDIAHRSIWRNSANLAVSDHNVPTTDRTNGITDAVSKLQVDTLDKNCDRFGITQYKMNDLRQGIVHVIGPEQGAVLPGMTVVCGDSHTSTHGAFGALAFGIGTSEVEHTLATQTILMKKSKNMLVKVDGKLPLGCSAKDIVLAIIGKIGTAGATGHTIEFAGEAISQLSMEGRMTLCNMAIEAGARAGLVGVDEKTIEYVQNRPYSPSGQSWNLAIQYWRNLHTDPGATFDQVVTLRAEEIKPQVSWGTSPEMVLPIDDRVPDPDKEKDANKRSAIERALVYMGLEPNMPIESIQVDKVFIGSCTNSRIEDIRSAARVVERIGKKVASNVKLALVVPGSGLVKAQAEKEGLDKVFKAAGFEWREPGCSMCLAMNADRLEPGERCASTSNRNFEGRQGAGGRTHLVSPAMAAAAAIEGHFVDVRKIS</sequence>
<dbReference type="PANTHER" id="PTHR43822">
    <property type="entry name" value="HOMOACONITASE, MITOCHONDRIAL-RELATED"/>
    <property type="match status" value="1"/>
</dbReference>
<evidence type="ECO:0000256" key="4">
    <source>
        <dbReference type="ARBA" id="ARBA00011271"/>
    </source>
</evidence>
<evidence type="ECO:0000256" key="12">
    <source>
        <dbReference type="ARBA" id="ARBA00023304"/>
    </source>
</evidence>
<dbReference type="AlphaFoldDB" id="A0A1W1ZEC2"/>
<dbReference type="GO" id="GO:0009098">
    <property type="term" value="P:L-leucine biosynthetic process"/>
    <property type="evidence" value="ECO:0007669"/>
    <property type="project" value="UniProtKB-UniRule"/>
</dbReference>
<dbReference type="HAMAP" id="MF_01026">
    <property type="entry name" value="LeuC_type1"/>
    <property type="match status" value="1"/>
</dbReference>
<evidence type="ECO:0000256" key="5">
    <source>
        <dbReference type="ARBA" id="ARBA00022430"/>
    </source>
</evidence>
<feature type="binding site" evidence="13">
    <location>
        <position position="410"/>
    </location>
    <ligand>
        <name>[4Fe-4S] cluster</name>
        <dbReference type="ChEBI" id="CHEBI:49883"/>
    </ligand>
</feature>
<keyword evidence="5 13" id="KW-0432">Leucine biosynthesis</keyword>
<comment type="function">
    <text evidence="2 13">Catalyzes the isomerization between 2-isopropylmalate and 3-isopropylmalate, via the formation of 2-isopropylmaleate.</text>
</comment>
<dbReference type="InterPro" id="IPR015931">
    <property type="entry name" value="Acnase/IPM_dHydase_lsu_aba_1/3"/>
</dbReference>
<evidence type="ECO:0000256" key="11">
    <source>
        <dbReference type="ARBA" id="ARBA00023239"/>
    </source>
</evidence>
<dbReference type="GO" id="GO:0051539">
    <property type="term" value="F:4 iron, 4 sulfur cluster binding"/>
    <property type="evidence" value="ECO:0007669"/>
    <property type="project" value="UniProtKB-KW"/>
</dbReference>
<accession>A0A1W1ZEC2</accession>
<dbReference type="SUPFAM" id="SSF53732">
    <property type="entry name" value="Aconitase iron-sulfur domain"/>
    <property type="match status" value="1"/>
</dbReference>
<organism evidence="15 16">
    <name type="scientific">Polynucleobacter kasalickyi</name>
    <dbReference type="NCBI Taxonomy" id="1938817"/>
    <lineage>
        <taxon>Bacteria</taxon>
        <taxon>Pseudomonadati</taxon>
        <taxon>Pseudomonadota</taxon>
        <taxon>Betaproteobacteria</taxon>
        <taxon>Burkholderiales</taxon>
        <taxon>Burkholderiaceae</taxon>
        <taxon>Polynucleobacter</taxon>
    </lineage>
</organism>
<comment type="catalytic activity">
    <reaction evidence="1 13">
        <text>(2R,3S)-3-isopropylmalate = (2S)-2-isopropylmalate</text>
        <dbReference type="Rhea" id="RHEA:32287"/>
        <dbReference type="ChEBI" id="CHEBI:1178"/>
        <dbReference type="ChEBI" id="CHEBI:35121"/>
        <dbReference type="EC" id="4.2.1.33"/>
    </reaction>
</comment>
<evidence type="ECO:0000256" key="10">
    <source>
        <dbReference type="ARBA" id="ARBA00023014"/>
    </source>
</evidence>
<dbReference type="NCBIfam" id="TIGR00170">
    <property type="entry name" value="leuC"/>
    <property type="match status" value="1"/>
</dbReference>
<evidence type="ECO:0000256" key="9">
    <source>
        <dbReference type="ARBA" id="ARBA00023004"/>
    </source>
</evidence>
<evidence type="ECO:0000256" key="3">
    <source>
        <dbReference type="ARBA" id="ARBA00004729"/>
    </source>
</evidence>
<evidence type="ECO:0000313" key="15">
    <source>
        <dbReference type="EMBL" id="SMC46825.1"/>
    </source>
</evidence>
<dbReference type="InterPro" id="IPR036008">
    <property type="entry name" value="Aconitase_4Fe-4S_dom"/>
</dbReference>
<evidence type="ECO:0000313" key="16">
    <source>
        <dbReference type="Proteomes" id="UP000192708"/>
    </source>
</evidence>
<keyword evidence="6 13" id="KW-0004">4Fe-4S</keyword>
<comment type="pathway">
    <text evidence="3 13">Amino-acid biosynthesis; L-leucine biosynthesis; L-leucine from 3-methyl-2-oxobutanoate: step 2/4.</text>
</comment>
<keyword evidence="9 13" id="KW-0408">Iron</keyword>
<protein>
    <recommendedName>
        <fullName evidence="13">3-isopropylmalate dehydratase large subunit</fullName>
        <ecNumber evidence="13">4.2.1.33</ecNumber>
    </recommendedName>
    <alternativeName>
        <fullName evidence="13">Alpha-IPM isomerase</fullName>
        <shortName evidence="13">IPMI</shortName>
    </alternativeName>
    <alternativeName>
        <fullName evidence="13">Isopropylmalate isomerase</fullName>
    </alternativeName>
</protein>
<comment type="cofactor">
    <cofactor evidence="13">
        <name>[4Fe-4S] cluster</name>
        <dbReference type="ChEBI" id="CHEBI:49883"/>
    </cofactor>
    <text evidence="13">Binds 1 [4Fe-4S] cluster per subunit.</text>
</comment>
<keyword evidence="16" id="KW-1185">Reference proteome</keyword>
<evidence type="ECO:0000256" key="2">
    <source>
        <dbReference type="ARBA" id="ARBA00002695"/>
    </source>
</evidence>
<comment type="subunit">
    <text evidence="4 13">Heterodimer of LeuC and LeuD.</text>
</comment>
<name>A0A1W1ZEC2_9BURK</name>
<dbReference type="PRINTS" id="PR00415">
    <property type="entry name" value="ACONITASE"/>
</dbReference>
<evidence type="ECO:0000256" key="6">
    <source>
        <dbReference type="ARBA" id="ARBA00022485"/>
    </source>
</evidence>
<feature type="domain" description="Aconitase/3-isopropylmalate dehydratase large subunit alpha/beta/alpha" evidence="14">
    <location>
        <begin position="7"/>
        <end position="460"/>
    </location>
</feature>
<dbReference type="RefSeq" id="WP_084283224.1">
    <property type="nucleotide sequence ID" value="NZ_FWXJ01000005.1"/>
</dbReference>
<dbReference type="InterPro" id="IPR050067">
    <property type="entry name" value="IPM_dehydratase_rel_enz"/>
</dbReference>
<dbReference type="NCBIfam" id="NF009116">
    <property type="entry name" value="PRK12466.1"/>
    <property type="match status" value="1"/>
</dbReference>
<dbReference type="OrthoDB" id="9802769at2"/>
<dbReference type="NCBIfam" id="NF004016">
    <property type="entry name" value="PRK05478.1"/>
    <property type="match status" value="1"/>
</dbReference>
<dbReference type="GO" id="GO:0003861">
    <property type="term" value="F:3-isopropylmalate dehydratase activity"/>
    <property type="evidence" value="ECO:0007669"/>
    <property type="project" value="UniProtKB-UniRule"/>
</dbReference>
<evidence type="ECO:0000259" key="14">
    <source>
        <dbReference type="Pfam" id="PF00330"/>
    </source>
</evidence>
<keyword evidence="11 13" id="KW-0456">Lyase</keyword>
<comment type="similarity">
    <text evidence="13">Belongs to the aconitase/IPM isomerase family. LeuC type 1 subfamily.</text>
</comment>
<dbReference type="InterPro" id="IPR001030">
    <property type="entry name" value="Acoase/IPM_deHydtase_lsu_aba"/>
</dbReference>
<evidence type="ECO:0000256" key="8">
    <source>
        <dbReference type="ARBA" id="ARBA00022723"/>
    </source>
</evidence>
<proteinExistence type="inferred from homology"/>
<dbReference type="Proteomes" id="UP000192708">
    <property type="component" value="Unassembled WGS sequence"/>
</dbReference>
<reference evidence="15 16" key="1">
    <citation type="submission" date="2017-04" db="EMBL/GenBank/DDBJ databases">
        <authorList>
            <person name="Afonso C.L."/>
            <person name="Miller P.J."/>
            <person name="Scott M.A."/>
            <person name="Spackman E."/>
            <person name="Goraichik I."/>
            <person name="Dimitrov K.M."/>
            <person name="Suarez D.L."/>
            <person name="Swayne D.E."/>
        </authorList>
    </citation>
    <scope>NUCLEOTIDE SEQUENCE [LARGE SCALE GENOMIC DNA]</scope>
    <source>
        <strain evidence="15 16">VK13</strain>
    </source>
</reference>
<dbReference type="PROSITE" id="PS00450">
    <property type="entry name" value="ACONITASE_1"/>
    <property type="match status" value="1"/>
</dbReference>
<dbReference type="CDD" id="cd01583">
    <property type="entry name" value="IPMI"/>
    <property type="match status" value="1"/>
</dbReference>
<evidence type="ECO:0000256" key="7">
    <source>
        <dbReference type="ARBA" id="ARBA00022605"/>
    </source>
</evidence>
<dbReference type="PANTHER" id="PTHR43822:SF9">
    <property type="entry name" value="3-ISOPROPYLMALATE DEHYDRATASE"/>
    <property type="match status" value="1"/>
</dbReference>
<dbReference type="PROSITE" id="PS01244">
    <property type="entry name" value="ACONITASE_2"/>
    <property type="match status" value="1"/>
</dbReference>
<dbReference type="InterPro" id="IPR004430">
    <property type="entry name" value="3-IsopropMal_deHydase_lsu"/>
</dbReference>
<dbReference type="EC" id="4.2.1.33" evidence="13"/>
<dbReference type="GO" id="GO:0046872">
    <property type="term" value="F:metal ion binding"/>
    <property type="evidence" value="ECO:0007669"/>
    <property type="project" value="UniProtKB-KW"/>
</dbReference>
<keyword evidence="12 13" id="KW-0100">Branched-chain amino acid biosynthesis</keyword>
<dbReference type="Gene3D" id="3.30.499.10">
    <property type="entry name" value="Aconitase, domain 3"/>
    <property type="match status" value="2"/>
</dbReference>
<dbReference type="EMBL" id="FWXJ01000005">
    <property type="protein sequence ID" value="SMC46825.1"/>
    <property type="molecule type" value="Genomic_DNA"/>
</dbReference>
<dbReference type="STRING" id="1938817.SAMN06296008_10561"/>
<dbReference type="FunFam" id="3.30.499.10:FF:000007">
    <property type="entry name" value="3-isopropylmalate dehydratase large subunit"/>
    <property type="match status" value="1"/>
</dbReference>
<keyword evidence="7 13" id="KW-0028">Amino-acid biosynthesis</keyword>
<evidence type="ECO:0000256" key="1">
    <source>
        <dbReference type="ARBA" id="ARBA00000491"/>
    </source>
</evidence>
<dbReference type="InterPro" id="IPR033941">
    <property type="entry name" value="IPMI_cat"/>
</dbReference>
<dbReference type="InterPro" id="IPR018136">
    <property type="entry name" value="Aconitase_4Fe-4S_BS"/>
</dbReference>
<dbReference type="UniPathway" id="UPA00048">
    <property type="reaction ID" value="UER00071"/>
</dbReference>
<evidence type="ECO:0000256" key="13">
    <source>
        <dbReference type="HAMAP-Rule" id="MF_01026"/>
    </source>
</evidence>
<feature type="binding site" evidence="13">
    <location>
        <position position="413"/>
    </location>
    <ligand>
        <name>[4Fe-4S] cluster</name>
        <dbReference type="ChEBI" id="CHEBI:49883"/>
    </ligand>
</feature>